<comment type="caution">
    <text evidence="7">The sequence shown here is derived from an EMBL/GenBank/DDBJ whole genome shotgun (WGS) entry which is preliminary data.</text>
</comment>
<dbReference type="InterPro" id="IPR012910">
    <property type="entry name" value="Plug_dom"/>
</dbReference>
<dbReference type="EMBL" id="VIWO01000001">
    <property type="protein sequence ID" value="TWF45717.1"/>
    <property type="molecule type" value="Genomic_DNA"/>
</dbReference>
<evidence type="ECO:0000256" key="4">
    <source>
        <dbReference type="PROSITE-ProRule" id="PRU01360"/>
    </source>
</evidence>
<evidence type="ECO:0000256" key="3">
    <source>
        <dbReference type="ARBA" id="ARBA00023237"/>
    </source>
</evidence>
<keyword evidence="8" id="KW-1185">Reference proteome</keyword>
<dbReference type="InterPro" id="IPR023997">
    <property type="entry name" value="TonB-dep_OMP_SusC/RagA_CS"/>
</dbReference>
<sequence length="1140" mass="125419">MKLTAVLMLFALLQLHAVGFSQSITISAKRITLEKAFHLIEQQTPYSFLWNGKVLNQSQVINLHVKEATLAQVMDLCLKGFNLSYRLKNNVVMIEKARLPDQTNITGEREKIIEVSGTIYDEHGIPVPGVAVAIKGTSRGILTDNNGHFVLKAKEGDEVIATMIGYKPFSFKAGEGQQLKIQLVPSVSELGEAVVVGYGTQRKENLTGAIGIIKGAALQDRPTSSPANLLQGLIPGLTVVTQGSYPGASSNIKIREASTWAGSTDPLYVIDGFVRDAATFAALNPADVDNISVLKDAASAAIYGIRGGNGVILVTTKQGTAEKTVISYSGSYTVNTRTAVPRLMNAYENYSFVNDALKQQNVPATDPRIYSPDELEYFKTHSYNWLKDTWINPWNTSHNLSVSGGSKVARYYISGGYFRQQGATANNFYKYNLLAKMDGMITARLSYNLTLNGEWDNGSRPYWAYDGGDMNLANMYSRLLMVNPGRPSFINGMPVGNMDNTNTANLALGNGGYTKPNNSRITPSFQLKYDIPGIPGLSAKGIFSYNNTNSYTKSWRQAPYIYYFKTAGAHSHIITDQLDSSIAGGYKVLDQAQSAGIGATTGLSESYAQTSNYQLDLMLNYVHTFGNHNISMTGGYEQAAYKGHHSEVSANNFPNPAYQQMNGGSQNPQDWGIGGDIYQPTAFASWLGRMDYNYRSKYMLGITFRADGSYIFPPNKRWGYFPAVSAAWNIAREGFFSGWAHGVDLLKLRLSYGVTGTDNTGPWQWQQAYNFKANSGQYIGNGLVPAVGMGGSVNPDITWEKNHSYNGGLDIGMENRLLSGSVDVWYKKTTNILGTRNASVPNTVGASLPAVNYGIAAAHGIEISLNHESHIGQLAYRLGVNWAASSNKYIQVDQAANVRDYQNKLGNPINGQITGFICEGIIRTQDDVDRILKEHGSGFTILGNKPRPGMLMYKDLRGPLGVDTPDGKIDDNDKTTLAYNGTPRVNYGVNVGVNWKGFDIAVVFSGLANYQILPAEYFYRRPYPGNNNMLMWKDAWTPETANTATMPSAAMSKSFGVINADQPSDFWLVNGAFLRLKSLVVNYNLPAKWFKNSQIRAARAYFSGENLYQWKHNKDIDPEMTNWQIYPILKSFTFGVNVTM</sequence>
<dbReference type="PROSITE" id="PS52016">
    <property type="entry name" value="TONB_DEPENDENT_REC_3"/>
    <property type="match status" value="1"/>
</dbReference>
<comment type="similarity">
    <text evidence="4">Belongs to the TonB-dependent receptor family.</text>
</comment>
<evidence type="ECO:0000256" key="1">
    <source>
        <dbReference type="ARBA" id="ARBA00022448"/>
    </source>
</evidence>
<keyword evidence="4" id="KW-1134">Transmembrane beta strand</keyword>
<dbReference type="SUPFAM" id="SSF49464">
    <property type="entry name" value="Carboxypeptidase regulatory domain-like"/>
    <property type="match status" value="1"/>
</dbReference>
<dbReference type="SMART" id="SM00965">
    <property type="entry name" value="STN"/>
    <property type="match status" value="1"/>
</dbReference>
<dbReference type="InterPro" id="IPR023996">
    <property type="entry name" value="TonB-dep_OMP_SusC/RagA"/>
</dbReference>
<protein>
    <submittedName>
        <fullName evidence="7">TonB-linked SusC/RagA family outer membrane protein</fullName>
    </submittedName>
</protein>
<gene>
    <name evidence="7" type="ORF">FHW36_1011648</name>
</gene>
<proteinExistence type="inferred from homology"/>
<dbReference type="AlphaFoldDB" id="A0A561Q5T1"/>
<dbReference type="InterPro" id="IPR011662">
    <property type="entry name" value="Secretin/TonB_short_N"/>
</dbReference>
<keyword evidence="3 4" id="KW-0998">Cell outer membrane</keyword>
<reference evidence="7 8" key="1">
    <citation type="submission" date="2019-06" db="EMBL/GenBank/DDBJ databases">
        <title>Sorghum-associated microbial communities from plants grown in Nebraska, USA.</title>
        <authorList>
            <person name="Schachtman D."/>
        </authorList>
    </citation>
    <scope>NUCLEOTIDE SEQUENCE [LARGE SCALE GENOMIC DNA]</scope>
    <source>
        <strain evidence="7 8">1209</strain>
    </source>
</reference>
<feature type="chain" id="PRO_5022150218" evidence="5">
    <location>
        <begin position="18"/>
        <end position="1140"/>
    </location>
</feature>
<dbReference type="NCBIfam" id="TIGR04057">
    <property type="entry name" value="SusC_RagA_signa"/>
    <property type="match status" value="1"/>
</dbReference>
<dbReference type="GO" id="GO:0009279">
    <property type="term" value="C:cell outer membrane"/>
    <property type="evidence" value="ECO:0007669"/>
    <property type="project" value="UniProtKB-SubCell"/>
</dbReference>
<dbReference type="Gene3D" id="2.60.40.1120">
    <property type="entry name" value="Carboxypeptidase-like, regulatory domain"/>
    <property type="match status" value="1"/>
</dbReference>
<dbReference type="Gene3D" id="2.170.130.10">
    <property type="entry name" value="TonB-dependent receptor, plug domain"/>
    <property type="match status" value="1"/>
</dbReference>
<dbReference type="Pfam" id="PF13715">
    <property type="entry name" value="CarbopepD_reg_2"/>
    <property type="match status" value="1"/>
</dbReference>
<keyword evidence="2 4" id="KW-0472">Membrane</keyword>
<dbReference type="Proteomes" id="UP000320811">
    <property type="component" value="Unassembled WGS sequence"/>
</dbReference>
<dbReference type="InterPro" id="IPR037066">
    <property type="entry name" value="Plug_dom_sf"/>
</dbReference>
<evidence type="ECO:0000256" key="2">
    <source>
        <dbReference type="ARBA" id="ARBA00023136"/>
    </source>
</evidence>
<dbReference type="RefSeq" id="WP_186452338.1">
    <property type="nucleotide sequence ID" value="NZ_VIWO01000001.1"/>
</dbReference>
<dbReference type="NCBIfam" id="TIGR04056">
    <property type="entry name" value="OMP_RagA_SusC"/>
    <property type="match status" value="1"/>
</dbReference>
<evidence type="ECO:0000259" key="6">
    <source>
        <dbReference type="SMART" id="SM00965"/>
    </source>
</evidence>
<keyword evidence="4" id="KW-0812">Transmembrane</keyword>
<dbReference type="InterPro" id="IPR039426">
    <property type="entry name" value="TonB-dep_rcpt-like"/>
</dbReference>
<keyword evidence="5" id="KW-0732">Signal</keyword>
<evidence type="ECO:0000256" key="5">
    <source>
        <dbReference type="SAM" id="SignalP"/>
    </source>
</evidence>
<dbReference type="SUPFAM" id="SSF56935">
    <property type="entry name" value="Porins"/>
    <property type="match status" value="1"/>
</dbReference>
<evidence type="ECO:0000313" key="8">
    <source>
        <dbReference type="Proteomes" id="UP000320811"/>
    </source>
</evidence>
<name>A0A561Q5T1_9BACT</name>
<organism evidence="7 8">
    <name type="scientific">Chitinophaga polysaccharea</name>
    <dbReference type="NCBI Taxonomy" id="1293035"/>
    <lineage>
        <taxon>Bacteria</taxon>
        <taxon>Pseudomonadati</taxon>
        <taxon>Bacteroidota</taxon>
        <taxon>Chitinophagia</taxon>
        <taxon>Chitinophagales</taxon>
        <taxon>Chitinophagaceae</taxon>
        <taxon>Chitinophaga</taxon>
    </lineage>
</organism>
<comment type="subcellular location">
    <subcellularLocation>
        <location evidence="4">Cell outer membrane</location>
        <topology evidence="4">Multi-pass membrane protein</topology>
    </subcellularLocation>
</comment>
<dbReference type="Pfam" id="PF07715">
    <property type="entry name" value="Plug"/>
    <property type="match status" value="1"/>
</dbReference>
<evidence type="ECO:0000313" key="7">
    <source>
        <dbReference type="EMBL" id="TWF45717.1"/>
    </source>
</evidence>
<dbReference type="InterPro" id="IPR008969">
    <property type="entry name" value="CarboxyPept-like_regulatory"/>
</dbReference>
<feature type="domain" description="Secretin/TonB short N-terminal" evidence="6">
    <location>
        <begin position="46"/>
        <end position="97"/>
    </location>
</feature>
<feature type="signal peptide" evidence="5">
    <location>
        <begin position="1"/>
        <end position="17"/>
    </location>
</feature>
<accession>A0A561Q5T1</accession>
<keyword evidence="1 4" id="KW-0813">Transport</keyword>